<sequence>MGSRPVVVLLSELLAVPLQQPLLGHMVKERQQKPPQSASPEEYTLPLFLLFPLHRHKEHVALVQTCYMSFLNFPPSFCALTCAGLHSFKETKRGEAAALASLLGPMELSGSRCCMAPGHLPWLSGLGHGTHRGHMLKCCRGSVG</sequence>
<gene>
    <name evidence="1" type="ORF">EYF80_000713</name>
</gene>
<evidence type="ECO:0000313" key="1">
    <source>
        <dbReference type="EMBL" id="TNN88835.1"/>
    </source>
</evidence>
<name>A0A4Z2JEZ5_9TELE</name>
<evidence type="ECO:0000313" key="2">
    <source>
        <dbReference type="Proteomes" id="UP000314294"/>
    </source>
</evidence>
<comment type="caution">
    <text evidence="1">The sequence shown here is derived from an EMBL/GenBank/DDBJ whole genome shotgun (WGS) entry which is preliminary data.</text>
</comment>
<protein>
    <submittedName>
        <fullName evidence="1">Uncharacterized protein</fullName>
    </submittedName>
</protein>
<proteinExistence type="predicted"/>
<dbReference type="Proteomes" id="UP000314294">
    <property type="component" value="Unassembled WGS sequence"/>
</dbReference>
<reference evidence="1 2" key="1">
    <citation type="submission" date="2019-03" db="EMBL/GenBank/DDBJ databases">
        <title>First draft genome of Liparis tanakae, snailfish: a comprehensive survey of snailfish specific genes.</title>
        <authorList>
            <person name="Kim W."/>
            <person name="Song I."/>
            <person name="Jeong J.-H."/>
            <person name="Kim D."/>
            <person name="Kim S."/>
            <person name="Ryu S."/>
            <person name="Song J.Y."/>
            <person name="Lee S.K."/>
        </authorList>
    </citation>
    <scope>NUCLEOTIDE SEQUENCE [LARGE SCALE GENOMIC DNA]</scope>
    <source>
        <tissue evidence="1">Muscle</tissue>
    </source>
</reference>
<keyword evidence="2" id="KW-1185">Reference proteome</keyword>
<dbReference type="AlphaFoldDB" id="A0A4Z2JEZ5"/>
<accession>A0A4Z2JEZ5</accession>
<dbReference type="EMBL" id="SRLO01000003">
    <property type="protein sequence ID" value="TNN88835.1"/>
    <property type="molecule type" value="Genomic_DNA"/>
</dbReference>
<organism evidence="1 2">
    <name type="scientific">Liparis tanakae</name>
    <name type="common">Tanaka's snailfish</name>
    <dbReference type="NCBI Taxonomy" id="230148"/>
    <lineage>
        <taxon>Eukaryota</taxon>
        <taxon>Metazoa</taxon>
        <taxon>Chordata</taxon>
        <taxon>Craniata</taxon>
        <taxon>Vertebrata</taxon>
        <taxon>Euteleostomi</taxon>
        <taxon>Actinopterygii</taxon>
        <taxon>Neopterygii</taxon>
        <taxon>Teleostei</taxon>
        <taxon>Neoteleostei</taxon>
        <taxon>Acanthomorphata</taxon>
        <taxon>Eupercaria</taxon>
        <taxon>Perciformes</taxon>
        <taxon>Cottioidei</taxon>
        <taxon>Cottales</taxon>
        <taxon>Liparidae</taxon>
        <taxon>Liparis</taxon>
    </lineage>
</organism>